<dbReference type="AlphaFoldDB" id="X0VRR3"/>
<name>X0VRR3_9ZZZZ</name>
<sequence>MEKLNEIARLNSFAKCSICGKKEGLEKVIYEGIKGTKSGGYKRTKTIRYYCKNHKRK</sequence>
<comment type="caution">
    <text evidence="1">The sequence shown here is derived from an EMBL/GenBank/DDBJ whole genome shotgun (WGS) entry which is preliminary data.</text>
</comment>
<organism evidence="1">
    <name type="scientific">marine sediment metagenome</name>
    <dbReference type="NCBI Taxonomy" id="412755"/>
    <lineage>
        <taxon>unclassified sequences</taxon>
        <taxon>metagenomes</taxon>
        <taxon>ecological metagenomes</taxon>
    </lineage>
</organism>
<dbReference type="EMBL" id="BARS01033000">
    <property type="protein sequence ID" value="GAG20920.1"/>
    <property type="molecule type" value="Genomic_DNA"/>
</dbReference>
<reference evidence="1" key="1">
    <citation type="journal article" date="2014" name="Front. Microbiol.">
        <title>High frequency of phylogenetically diverse reductive dehalogenase-homologous genes in deep subseafloor sedimentary metagenomes.</title>
        <authorList>
            <person name="Kawai M."/>
            <person name="Futagami T."/>
            <person name="Toyoda A."/>
            <person name="Takaki Y."/>
            <person name="Nishi S."/>
            <person name="Hori S."/>
            <person name="Arai W."/>
            <person name="Tsubouchi T."/>
            <person name="Morono Y."/>
            <person name="Uchiyama I."/>
            <person name="Ito T."/>
            <person name="Fujiyama A."/>
            <person name="Inagaki F."/>
            <person name="Takami H."/>
        </authorList>
    </citation>
    <scope>NUCLEOTIDE SEQUENCE</scope>
    <source>
        <strain evidence="1">Expedition CK06-06</strain>
    </source>
</reference>
<protein>
    <submittedName>
        <fullName evidence="1">Uncharacterized protein</fullName>
    </submittedName>
</protein>
<gene>
    <name evidence="1" type="ORF">S01H1_51154</name>
</gene>
<accession>X0VRR3</accession>
<evidence type="ECO:0000313" key="1">
    <source>
        <dbReference type="EMBL" id="GAG20920.1"/>
    </source>
</evidence>
<proteinExistence type="predicted"/>